<sequence>MGGRAQPHVLVLGTFSDVVERLWAAGATTSLICDGQVLHRHKGVSEHGSVTVTDGATDDELVAIAAGVHRVAPCGEELVVRGGRADVYLAEDQAVLAAGCRQEDVGAVQMPRAPLHGGVRLLGERPPEHFLDRASVARRDGLEVDLPLGPWQRERPVVRQHSLPCGPEVPHHAVECAGGLEHVVDDTVGRAERDLIDSEVLTQRGEVRVERGGQDGSGTTAQPAAGTHQGVGEPLEVVADGASERHSVGMARQGRDDRQPTSLRLLGCAASIALRHLGEEMGEVREFRIATA</sequence>
<protein>
    <submittedName>
        <fullName evidence="2">Uncharacterized protein</fullName>
    </submittedName>
</protein>
<dbReference type="EMBL" id="JACSPN010000007">
    <property type="protein sequence ID" value="MBE7700236.1"/>
    <property type="molecule type" value="Genomic_DNA"/>
</dbReference>
<proteinExistence type="predicted"/>
<dbReference type="RefSeq" id="WP_193719508.1">
    <property type="nucleotide sequence ID" value="NZ_JACSPN010000007.1"/>
</dbReference>
<accession>A0A9D5UC23</accession>
<dbReference type="Proteomes" id="UP000822993">
    <property type="component" value="Unassembled WGS sequence"/>
</dbReference>
<evidence type="ECO:0000313" key="2">
    <source>
        <dbReference type="EMBL" id="MBE7700236.1"/>
    </source>
</evidence>
<name>A0A9D5UC23_9CELL</name>
<comment type="caution">
    <text evidence="2">The sequence shown here is derived from an EMBL/GenBank/DDBJ whole genome shotgun (WGS) entry which is preliminary data.</text>
</comment>
<organism evidence="2 3">
    <name type="scientific">Oerskovia douganii</name>
    <dbReference type="NCBI Taxonomy" id="2762210"/>
    <lineage>
        <taxon>Bacteria</taxon>
        <taxon>Bacillati</taxon>
        <taxon>Actinomycetota</taxon>
        <taxon>Actinomycetes</taxon>
        <taxon>Micrococcales</taxon>
        <taxon>Cellulomonadaceae</taxon>
        <taxon>Oerskovia</taxon>
    </lineage>
</organism>
<dbReference type="AlphaFoldDB" id="A0A9D5UC23"/>
<feature type="region of interest" description="Disordered" evidence="1">
    <location>
        <begin position="210"/>
        <end position="229"/>
    </location>
</feature>
<reference evidence="2 3" key="1">
    <citation type="submission" date="2020-08" db="EMBL/GenBank/DDBJ databases">
        <title>A Genomic Blueprint of the Chicken Gut Microbiome.</title>
        <authorList>
            <person name="Gilroy R."/>
            <person name="Ravi A."/>
            <person name="Getino M."/>
            <person name="Pursley I."/>
            <person name="Horton D.L."/>
            <person name="Alikhan N.-F."/>
            <person name="Baker D."/>
            <person name="Gharbi K."/>
            <person name="Hall N."/>
            <person name="Watson M."/>
            <person name="Adriaenssens E.M."/>
            <person name="Foster-Nyarko E."/>
            <person name="Jarju S."/>
            <person name="Secka A."/>
            <person name="Antonio M."/>
            <person name="Oren A."/>
            <person name="Chaudhuri R."/>
            <person name="La Ragione R.M."/>
            <person name="Hildebrand F."/>
            <person name="Pallen M.J."/>
        </authorList>
    </citation>
    <scope>NUCLEOTIDE SEQUENCE [LARGE SCALE GENOMIC DNA]</scope>
    <source>
        <strain evidence="2 3">Sa1BUA8</strain>
    </source>
</reference>
<gene>
    <name evidence="2" type="ORF">H9623_07965</name>
</gene>
<evidence type="ECO:0000256" key="1">
    <source>
        <dbReference type="SAM" id="MobiDB-lite"/>
    </source>
</evidence>
<keyword evidence="3" id="KW-1185">Reference proteome</keyword>
<evidence type="ECO:0000313" key="3">
    <source>
        <dbReference type="Proteomes" id="UP000822993"/>
    </source>
</evidence>